<proteinExistence type="predicted"/>
<dbReference type="EMBL" id="LR862143">
    <property type="protein sequence ID" value="CAD1823506.1"/>
    <property type="molecule type" value="Genomic_DNA"/>
</dbReference>
<feature type="domain" description="Reverse transcriptase Ty1/copia-type" evidence="1">
    <location>
        <begin position="52"/>
        <end position="128"/>
    </location>
</feature>
<evidence type="ECO:0000259" key="1">
    <source>
        <dbReference type="Pfam" id="PF07727"/>
    </source>
</evidence>
<dbReference type="SUPFAM" id="SSF56672">
    <property type="entry name" value="DNA/RNA polymerases"/>
    <property type="match status" value="1"/>
</dbReference>
<dbReference type="InterPro" id="IPR043502">
    <property type="entry name" value="DNA/RNA_pol_sf"/>
</dbReference>
<sequence>MPSKVRSLREIYERTERCQFGLMLEPEGFEDAAKSSEWCKAIDEEMAALERNQTWELVELPSNKEALGLKWVYKTKFRLDGSVQKLKARIVVKGYLQCEGIDFPETFTPVARFDTIRTVLALAAQIGWKGYEVKEKEEKVYRLKKALYGLKKAPQDCLLYVVHTRPDIMFAMSVLSRFTEYPSKIHMGAAKRILRYLKGTSDHGLWFTKTNNFSLFDFSDSDWADSIDDRSSTSGFVFKLGSSTVCWSSKKQHTMALSSSEAEYVALTTAACQAIWLRRILCDLYQKQTDPMIIYCGNQSTIVTAKNPVQHSRTKHIEIRHHFIRDQVANGNIQMVHVSTQNQLADIFTKPLPLEIFSWCCQGLGITRFDLMGRVEDKIKLLVSF</sequence>
<evidence type="ECO:0000313" key="2">
    <source>
        <dbReference type="EMBL" id="CAD1823506.1"/>
    </source>
</evidence>
<dbReference type="Pfam" id="PF07727">
    <property type="entry name" value="RVT_2"/>
    <property type="match status" value="1"/>
</dbReference>
<gene>
    <name evidence="2" type="ORF">CB5_LOCUS6717</name>
</gene>
<reference evidence="2" key="1">
    <citation type="submission" date="2020-07" db="EMBL/GenBank/DDBJ databases">
        <authorList>
            <person name="Lin J."/>
        </authorList>
    </citation>
    <scope>NUCLEOTIDE SEQUENCE</scope>
</reference>
<protein>
    <recommendedName>
        <fullName evidence="1">Reverse transcriptase Ty1/copia-type domain-containing protein</fullName>
    </recommendedName>
</protein>
<dbReference type="PANTHER" id="PTHR11439:SF463">
    <property type="entry name" value="REVERSE TRANSCRIPTASE TY1_COPIA-TYPE DOMAIN-CONTAINING PROTEIN"/>
    <property type="match status" value="1"/>
</dbReference>
<dbReference type="CDD" id="cd09272">
    <property type="entry name" value="RNase_HI_RT_Ty1"/>
    <property type="match status" value="1"/>
</dbReference>
<accession>A0A6V7NYN5</accession>
<name>A0A6V7NYN5_ANACO</name>
<dbReference type="InterPro" id="IPR013103">
    <property type="entry name" value="RVT_2"/>
</dbReference>
<dbReference type="AlphaFoldDB" id="A0A6V7NYN5"/>
<organism evidence="2">
    <name type="scientific">Ananas comosus var. bracteatus</name>
    <name type="common">red pineapple</name>
    <dbReference type="NCBI Taxonomy" id="296719"/>
    <lineage>
        <taxon>Eukaryota</taxon>
        <taxon>Viridiplantae</taxon>
        <taxon>Streptophyta</taxon>
        <taxon>Embryophyta</taxon>
        <taxon>Tracheophyta</taxon>
        <taxon>Spermatophyta</taxon>
        <taxon>Magnoliopsida</taxon>
        <taxon>Liliopsida</taxon>
        <taxon>Poales</taxon>
        <taxon>Bromeliaceae</taxon>
        <taxon>Bromelioideae</taxon>
        <taxon>Ananas</taxon>
    </lineage>
</organism>
<dbReference type="PANTHER" id="PTHR11439">
    <property type="entry name" value="GAG-POL-RELATED RETROTRANSPOSON"/>
    <property type="match status" value="1"/>
</dbReference>